<dbReference type="PRINTS" id="PR00046">
    <property type="entry name" value="SIGMA70FCT"/>
</dbReference>
<dbReference type="SUPFAM" id="SSF88659">
    <property type="entry name" value="Sigma3 and sigma4 domains of RNA polymerase sigma factors"/>
    <property type="match status" value="1"/>
</dbReference>
<dbReference type="GO" id="GO:0003677">
    <property type="term" value="F:DNA binding"/>
    <property type="evidence" value="ECO:0007669"/>
    <property type="project" value="UniProtKB-KW"/>
</dbReference>
<dbReference type="RefSeq" id="WP_092016610.1">
    <property type="nucleotide sequence ID" value="NZ_FOXH01000005.1"/>
</dbReference>
<dbReference type="CDD" id="cd06171">
    <property type="entry name" value="Sigma70_r4"/>
    <property type="match status" value="1"/>
</dbReference>
<dbReference type="PANTHER" id="PTHR43133:SF46">
    <property type="entry name" value="RNA POLYMERASE SIGMA-70 FACTOR ECF SUBFAMILY"/>
    <property type="match status" value="1"/>
</dbReference>
<feature type="transmembrane region" description="Helical" evidence="6">
    <location>
        <begin position="185"/>
        <end position="203"/>
    </location>
</feature>
<feature type="domain" description="RNA polymerase sigma-70 region 2" evidence="7">
    <location>
        <begin position="32"/>
        <end position="98"/>
    </location>
</feature>
<dbReference type="Pfam" id="PF04545">
    <property type="entry name" value="Sigma70_r4"/>
    <property type="match status" value="1"/>
</dbReference>
<reference evidence="9 10" key="1">
    <citation type="submission" date="2016-10" db="EMBL/GenBank/DDBJ databases">
        <authorList>
            <person name="de Groot N.N."/>
        </authorList>
    </citation>
    <scope>NUCLEOTIDE SEQUENCE [LARGE SCALE GENOMIC DNA]</scope>
    <source>
        <strain evidence="10">E92,LMG 26720,CCM 7988</strain>
    </source>
</reference>
<dbReference type="GO" id="GO:0006352">
    <property type="term" value="P:DNA-templated transcription initiation"/>
    <property type="evidence" value="ECO:0007669"/>
    <property type="project" value="InterPro"/>
</dbReference>
<organism evidence="9 10">
    <name type="scientific">Pseudarcicella hirudinis</name>
    <dbReference type="NCBI Taxonomy" id="1079859"/>
    <lineage>
        <taxon>Bacteria</taxon>
        <taxon>Pseudomonadati</taxon>
        <taxon>Bacteroidota</taxon>
        <taxon>Cytophagia</taxon>
        <taxon>Cytophagales</taxon>
        <taxon>Flectobacillaceae</taxon>
        <taxon>Pseudarcicella</taxon>
    </lineage>
</organism>
<keyword evidence="10" id="KW-1185">Reference proteome</keyword>
<keyword evidence="6" id="KW-0812">Transmembrane</keyword>
<dbReference type="InterPro" id="IPR039425">
    <property type="entry name" value="RNA_pol_sigma-70-like"/>
</dbReference>
<dbReference type="OrthoDB" id="9150024at2"/>
<dbReference type="Pfam" id="PF04542">
    <property type="entry name" value="Sigma70_r2"/>
    <property type="match status" value="1"/>
</dbReference>
<name>A0A1I5SQB1_9BACT</name>
<dbReference type="InterPro" id="IPR007630">
    <property type="entry name" value="RNA_pol_sigma70_r4"/>
</dbReference>
<gene>
    <name evidence="9" type="ORF">SAMN04515674_105144</name>
</gene>
<dbReference type="Gene3D" id="1.10.1740.10">
    <property type="match status" value="1"/>
</dbReference>
<keyword evidence="6" id="KW-1133">Transmembrane helix</keyword>
<keyword evidence="2" id="KW-0805">Transcription regulation</keyword>
<dbReference type="InterPro" id="IPR014284">
    <property type="entry name" value="RNA_pol_sigma-70_dom"/>
</dbReference>
<sequence length="204" mass="24471">MKKDTNISNPEHPYDELWTRFRTGDEVAFEEIYQTHVGILYNYGFHIVANAWLVQEAIQDLFADLWRSRHALSDTTSVKYYLFRSLRRKLHRMISAEQSYTEICEDDKSYEMPQTNSFETDHIAEENQFEQIRKLQISMAGLPARQLEVIRLRFFDEFSLEEIASIMQMNEQSVRNLIQRSIRKLRQSFVGIPITFFFLFHFFF</sequence>
<dbReference type="Gene3D" id="1.10.10.10">
    <property type="entry name" value="Winged helix-like DNA-binding domain superfamily/Winged helix DNA-binding domain"/>
    <property type="match status" value="1"/>
</dbReference>
<accession>A0A1I5SQB1</accession>
<evidence type="ECO:0000256" key="5">
    <source>
        <dbReference type="ARBA" id="ARBA00023163"/>
    </source>
</evidence>
<evidence type="ECO:0000256" key="4">
    <source>
        <dbReference type="ARBA" id="ARBA00023125"/>
    </source>
</evidence>
<dbReference type="NCBIfam" id="TIGR02937">
    <property type="entry name" value="sigma70-ECF"/>
    <property type="match status" value="1"/>
</dbReference>
<dbReference type="InterPro" id="IPR036388">
    <property type="entry name" value="WH-like_DNA-bd_sf"/>
</dbReference>
<evidence type="ECO:0000259" key="7">
    <source>
        <dbReference type="Pfam" id="PF04542"/>
    </source>
</evidence>
<dbReference type="InterPro" id="IPR013325">
    <property type="entry name" value="RNA_pol_sigma_r2"/>
</dbReference>
<proteinExistence type="inferred from homology"/>
<evidence type="ECO:0000256" key="2">
    <source>
        <dbReference type="ARBA" id="ARBA00023015"/>
    </source>
</evidence>
<evidence type="ECO:0000259" key="8">
    <source>
        <dbReference type="Pfam" id="PF04545"/>
    </source>
</evidence>
<dbReference type="STRING" id="1079859.SAMN04515674_105144"/>
<keyword evidence="4" id="KW-0238">DNA-binding</keyword>
<evidence type="ECO:0000256" key="1">
    <source>
        <dbReference type="ARBA" id="ARBA00010641"/>
    </source>
</evidence>
<dbReference type="SUPFAM" id="SSF88946">
    <property type="entry name" value="Sigma2 domain of RNA polymerase sigma factors"/>
    <property type="match status" value="1"/>
</dbReference>
<dbReference type="AlphaFoldDB" id="A0A1I5SQB1"/>
<comment type="similarity">
    <text evidence="1">Belongs to the sigma-70 factor family. ECF subfamily.</text>
</comment>
<dbReference type="InterPro" id="IPR007627">
    <property type="entry name" value="RNA_pol_sigma70_r2"/>
</dbReference>
<evidence type="ECO:0000313" key="10">
    <source>
        <dbReference type="Proteomes" id="UP000199306"/>
    </source>
</evidence>
<protein>
    <submittedName>
        <fullName evidence="9">RNA polymerase sigma-70 factor, ECF subfamily</fullName>
    </submittedName>
</protein>
<dbReference type="GO" id="GO:0016987">
    <property type="term" value="F:sigma factor activity"/>
    <property type="evidence" value="ECO:0007669"/>
    <property type="project" value="UniProtKB-KW"/>
</dbReference>
<keyword evidence="3" id="KW-0731">Sigma factor</keyword>
<keyword evidence="5" id="KW-0804">Transcription</keyword>
<dbReference type="InterPro" id="IPR000943">
    <property type="entry name" value="RNA_pol_sigma70"/>
</dbReference>
<feature type="domain" description="RNA polymerase sigma-70 region 4" evidence="8">
    <location>
        <begin position="139"/>
        <end position="187"/>
    </location>
</feature>
<dbReference type="EMBL" id="FOXH01000005">
    <property type="protein sequence ID" value="SFP72811.1"/>
    <property type="molecule type" value="Genomic_DNA"/>
</dbReference>
<dbReference type="Proteomes" id="UP000199306">
    <property type="component" value="Unassembled WGS sequence"/>
</dbReference>
<evidence type="ECO:0000313" key="9">
    <source>
        <dbReference type="EMBL" id="SFP72811.1"/>
    </source>
</evidence>
<evidence type="ECO:0000256" key="3">
    <source>
        <dbReference type="ARBA" id="ARBA00023082"/>
    </source>
</evidence>
<keyword evidence="6" id="KW-0472">Membrane</keyword>
<dbReference type="PANTHER" id="PTHR43133">
    <property type="entry name" value="RNA POLYMERASE ECF-TYPE SIGMA FACTO"/>
    <property type="match status" value="1"/>
</dbReference>
<evidence type="ECO:0000256" key="6">
    <source>
        <dbReference type="SAM" id="Phobius"/>
    </source>
</evidence>
<dbReference type="InterPro" id="IPR013324">
    <property type="entry name" value="RNA_pol_sigma_r3/r4-like"/>
</dbReference>